<keyword evidence="1" id="KW-0812">Transmembrane</keyword>
<feature type="transmembrane region" description="Helical" evidence="1">
    <location>
        <begin position="168"/>
        <end position="188"/>
    </location>
</feature>
<keyword evidence="3" id="KW-1185">Reference proteome</keyword>
<comment type="caution">
    <text evidence="2">The sequence shown here is derived from an EMBL/GenBank/DDBJ whole genome shotgun (WGS) entry which is preliminary data.</text>
</comment>
<feature type="transmembrane region" description="Helical" evidence="1">
    <location>
        <begin position="35"/>
        <end position="55"/>
    </location>
</feature>
<gene>
    <name evidence="2" type="ORF">Sdia_36730</name>
</gene>
<feature type="transmembrane region" description="Helical" evidence="1">
    <location>
        <begin position="200"/>
        <end position="222"/>
    </location>
</feature>
<dbReference type="GeneID" id="95073273"/>
<dbReference type="RefSeq" id="WP_189500645.1">
    <property type="nucleotide sequence ID" value="NZ_BLLN01000003.1"/>
</dbReference>
<reference evidence="2 3" key="1">
    <citation type="submission" date="2020-02" db="EMBL/GenBank/DDBJ databases">
        <title>Whole genome shotgun sequence of Streptomyces diastaticus subsp. diastaticus NBRC 13412.</title>
        <authorList>
            <person name="Ichikawa N."/>
            <person name="Komaki H."/>
            <person name="Tamura T."/>
        </authorList>
    </citation>
    <scope>NUCLEOTIDE SEQUENCE [LARGE SCALE GENOMIC DNA]</scope>
    <source>
        <strain evidence="2 3">NBRC 13412</strain>
    </source>
</reference>
<evidence type="ECO:0000313" key="2">
    <source>
        <dbReference type="EMBL" id="GFH72905.1"/>
    </source>
</evidence>
<organism evidence="2 3">
    <name type="scientific">Streptomyces diastaticus subsp. diastaticus</name>
    <dbReference type="NCBI Taxonomy" id="68040"/>
    <lineage>
        <taxon>Bacteria</taxon>
        <taxon>Bacillati</taxon>
        <taxon>Actinomycetota</taxon>
        <taxon>Actinomycetes</taxon>
        <taxon>Kitasatosporales</taxon>
        <taxon>Streptomycetaceae</taxon>
        <taxon>Streptomyces</taxon>
        <taxon>Streptomyces diastaticus group</taxon>
    </lineage>
</organism>
<feature type="transmembrane region" description="Helical" evidence="1">
    <location>
        <begin position="12"/>
        <end position="29"/>
    </location>
</feature>
<evidence type="ECO:0000313" key="3">
    <source>
        <dbReference type="Proteomes" id="UP000472710"/>
    </source>
</evidence>
<protein>
    <recommendedName>
        <fullName evidence="4">PE-PGRS family protein</fullName>
    </recommendedName>
</protein>
<proteinExistence type="predicted"/>
<accession>A0ABQ1CS12</accession>
<keyword evidence="1" id="KW-1133">Transmembrane helix</keyword>
<keyword evidence="1" id="KW-0472">Membrane</keyword>
<dbReference type="EMBL" id="BLLN01000005">
    <property type="protein sequence ID" value="GFH72905.1"/>
    <property type="molecule type" value="Genomic_DNA"/>
</dbReference>
<dbReference type="Proteomes" id="UP000472710">
    <property type="component" value="Unassembled WGS sequence"/>
</dbReference>
<evidence type="ECO:0000256" key="1">
    <source>
        <dbReference type="SAM" id="Phobius"/>
    </source>
</evidence>
<name>A0ABQ1CS12_STRDI</name>
<feature type="transmembrane region" description="Helical" evidence="1">
    <location>
        <begin position="62"/>
        <end position="81"/>
    </location>
</feature>
<evidence type="ECO:0008006" key="4">
    <source>
        <dbReference type="Google" id="ProtNLM"/>
    </source>
</evidence>
<sequence>MTVGWSLRTLRAALFAVVCVVPAAVGHVLMSDDSLPLWVLASALACAMALGWACSARERRQSAVVVLTTVTQAVLHTAFTLSQTSSGPAPRPRGETELARRWVDYLVCGPGHDVNAVARVYDVAADAGLVDGAPLPRLDGGATAIAALQHAGHGAAGAHDMGAMTGTASWGMLSAHLVAALLCGLWLAQGERAVFRIVRAAAERMVIPFALLLACPSTAWWVPPRSPSQFTCPRPRIRLLVHVLVTRGPPAEVAVL</sequence>